<evidence type="ECO:0000256" key="1">
    <source>
        <dbReference type="SAM" id="MobiDB-lite"/>
    </source>
</evidence>
<dbReference type="STRING" id="314230.DSM3645_07226"/>
<feature type="region of interest" description="Disordered" evidence="1">
    <location>
        <begin position="225"/>
        <end position="248"/>
    </location>
</feature>
<proteinExistence type="predicted"/>
<sequence>MPIPVECPQCRGAFQVADKFAGRKIRCPKCKAAVIEIAAIAPEPSLPEDLLSGLDDTFANETTLAPPPKRRSSASGQHAMRTLLMVGGGLVAVVVLIGGLAIAGLYAWNVASQSSSRHAPPVALGGEAGPDLSVSATGATPVAADSGITDPNQSQGFRPKDYPIELTFPAGPIKREQVAGLEQYRWEVPPDYDVSRGVFIEVKLIIVPRTGNDTDTEAIESAKQRVRPLPPDESQIRNPRQGNTKINGHPAFTVMFEMPSRRTRNFGVYVSDQRAVYILLATADANLPPYKWQEIVQSIRFTDVVAAVSPVKAEPPKVAAAPKPRPTMPEPPKAASRTKSILDSSAIAADVAAFWSGGVKMRSSLHPFEIEFPSNQVIAFPKTRNEDGKKTTVHYLQRLDAGLVDGEFILNNDLTRFFATVIDVRVGPRTGDKTDEELVQSIIDAAATSTARGALMEAKETRHEGFIAVDVASAIESDVVGPVVFERSRIVLHPTGVYGILVRGKKASVAADRFIKSFHFLDEPGKPGDGSRLIPVAAFDRALPTRRNLAGQADPDGRYFLWEDIAVE</sequence>
<dbReference type="EMBL" id="AANZ01000021">
    <property type="protein sequence ID" value="EAQ78464.1"/>
    <property type="molecule type" value="Genomic_DNA"/>
</dbReference>
<keyword evidence="2" id="KW-1133">Transmembrane helix</keyword>
<dbReference type="OrthoDB" id="261253at2"/>
<name>A3ZYL6_9BACT</name>
<feature type="region of interest" description="Disordered" evidence="1">
    <location>
        <begin position="137"/>
        <end position="159"/>
    </location>
</feature>
<dbReference type="RefSeq" id="WP_002655042.1">
    <property type="nucleotide sequence ID" value="NZ_CH672377.1"/>
</dbReference>
<evidence type="ECO:0000313" key="4">
    <source>
        <dbReference type="Proteomes" id="UP000004358"/>
    </source>
</evidence>
<feature type="compositionally biased region" description="Polar residues" evidence="1">
    <location>
        <begin position="236"/>
        <end position="246"/>
    </location>
</feature>
<comment type="caution">
    <text evidence="3">The sequence shown here is derived from an EMBL/GenBank/DDBJ whole genome shotgun (WGS) entry which is preliminary data.</text>
</comment>
<evidence type="ECO:0000256" key="2">
    <source>
        <dbReference type="SAM" id="Phobius"/>
    </source>
</evidence>
<dbReference type="Proteomes" id="UP000004358">
    <property type="component" value="Unassembled WGS sequence"/>
</dbReference>
<reference evidence="3 4" key="1">
    <citation type="submission" date="2006-02" db="EMBL/GenBank/DDBJ databases">
        <authorList>
            <person name="Amann R."/>
            <person name="Ferriera S."/>
            <person name="Johnson J."/>
            <person name="Kravitz S."/>
            <person name="Halpern A."/>
            <person name="Remington K."/>
            <person name="Beeson K."/>
            <person name="Tran B."/>
            <person name="Rogers Y.-H."/>
            <person name="Friedman R."/>
            <person name="Venter J.C."/>
        </authorList>
    </citation>
    <scope>NUCLEOTIDE SEQUENCE [LARGE SCALE GENOMIC DNA]</scope>
    <source>
        <strain evidence="3 4">DSM 3645</strain>
    </source>
</reference>
<protein>
    <recommendedName>
        <fullName evidence="5">Zinc finger/thioredoxin putative domain-containing protein</fullName>
    </recommendedName>
</protein>
<accession>A3ZYL6</accession>
<feature type="region of interest" description="Disordered" evidence="1">
    <location>
        <begin position="316"/>
        <end position="339"/>
    </location>
</feature>
<dbReference type="HOGENOM" id="CLU_479563_0_0_0"/>
<dbReference type="AlphaFoldDB" id="A3ZYL6"/>
<keyword evidence="2" id="KW-0812">Transmembrane</keyword>
<organism evidence="3 4">
    <name type="scientific">Blastopirellula marina DSM 3645</name>
    <dbReference type="NCBI Taxonomy" id="314230"/>
    <lineage>
        <taxon>Bacteria</taxon>
        <taxon>Pseudomonadati</taxon>
        <taxon>Planctomycetota</taxon>
        <taxon>Planctomycetia</taxon>
        <taxon>Pirellulales</taxon>
        <taxon>Pirellulaceae</taxon>
        <taxon>Blastopirellula</taxon>
    </lineage>
</organism>
<evidence type="ECO:0008006" key="5">
    <source>
        <dbReference type="Google" id="ProtNLM"/>
    </source>
</evidence>
<feature type="transmembrane region" description="Helical" evidence="2">
    <location>
        <begin position="83"/>
        <end position="108"/>
    </location>
</feature>
<evidence type="ECO:0000313" key="3">
    <source>
        <dbReference type="EMBL" id="EAQ78464.1"/>
    </source>
</evidence>
<feature type="compositionally biased region" description="Pro residues" evidence="1">
    <location>
        <begin position="323"/>
        <end position="332"/>
    </location>
</feature>
<keyword evidence="2" id="KW-0472">Membrane</keyword>
<gene>
    <name evidence="3" type="ORF">DSM3645_07226</name>
</gene>